<dbReference type="Proteomes" id="UP000777440">
    <property type="component" value="Unassembled WGS sequence"/>
</dbReference>
<dbReference type="EMBL" id="JAEUAX010000002">
    <property type="protein sequence ID" value="MBW9108971.1"/>
    <property type="molecule type" value="Genomic_DNA"/>
</dbReference>
<accession>A0ABS7HUE7</accession>
<dbReference type="PANTHER" id="PTHR21621:SF0">
    <property type="entry name" value="BETA-CITRYLGLUTAMATE SYNTHASE B-RELATED"/>
    <property type="match status" value="1"/>
</dbReference>
<dbReference type="PROSITE" id="PS50975">
    <property type="entry name" value="ATP_GRASP"/>
    <property type="match status" value="1"/>
</dbReference>
<dbReference type="RefSeq" id="WP_220288672.1">
    <property type="nucleotide sequence ID" value="NZ_JAEUAX010000002.1"/>
</dbReference>
<dbReference type="PANTHER" id="PTHR21621">
    <property type="entry name" value="RIBOSOMAL PROTEIN S6 MODIFICATION PROTEIN"/>
    <property type="match status" value="1"/>
</dbReference>
<evidence type="ECO:0000256" key="1">
    <source>
        <dbReference type="PROSITE-ProRule" id="PRU00409"/>
    </source>
</evidence>
<comment type="caution">
    <text evidence="3">The sequence shown here is derived from an EMBL/GenBank/DDBJ whole genome shotgun (WGS) entry which is preliminary data.</text>
</comment>
<dbReference type="InterPro" id="IPR011761">
    <property type="entry name" value="ATP-grasp"/>
</dbReference>
<name>A0ABS7HUE7_9MICO</name>
<dbReference type="GO" id="GO:0016874">
    <property type="term" value="F:ligase activity"/>
    <property type="evidence" value="ECO:0007669"/>
    <property type="project" value="UniProtKB-KW"/>
</dbReference>
<dbReference type="SUPFAM" id="SSF56059">
    <property type="entry name" value="Glutathione synthetase ATP-binding domain-like"/>
    <property type="match status" value="1"/>
</dbReference>
<evidence type="ECO:0000313" key="3">
    <source>
        <dbReference type="EMBL" id="MBW9108971.1"/>
    </source>
</evidence>
<keyword evidence="4" id="KW-1185">Reference proteome</keyword>
<keyword evidence="1" id="KW-0547">Nucleotide-binding</keyword>
<keyword evidence="3" id="KW-0436">Ligase</keyword>
<keyword evidence="1" id="KW-0067">ATP-binding</keyword>
<feature type="domain" description="ATP-grasp" evidence="2">
    <location>
        <begin position="106"/>
        <end position="307"/>
    </location>
</feature>
<protein>
    <submittedName>
        <fullName evidence="3">Alpha-L-glutamate ligase</fullName>
    </submittedName>
</protein>
<proteinExistence type="predicted"/>
<organism evidence="3 4">
    <name type="scientific">Microbacterium ureisolvens</name>
    <dbReference type="NCBI Taxonomy" id="2781186"/>
    <lineage>
        <taxon>Bacteria</taxon>
        <taxon>Bacillati</taxon>
        <taxon>Actinomycetota</taxon>
        <taxon>Actinomycetes</taxon>
        <taxon>Micrococcales</taxon>
        <taxon>Microbacteriaceae</taxon>
        <taxon>Microbacterium</taxon>
    </lineage>
</organism>
<dbReference type="Gene3D" id="3.30.470.20">
    <property type="entry name" value="ATP-grasp fold, B domain"/>
    <property type="match status" value="1"/>
</dbReference>
<reference evidence="3 4" key="1">
    <citation type="journal article" date="2021" name="MBio">
        <title>Poor Competitiveness of Bradyrhizobium in Pigeon Pea Root Colonization in Indian Soils.</title>
        <authorList>
            <person name="Chalasani D."/>
            <person name="Basu A."/>
            <person name="Pullabhotla S.V.S.R.N."/>
            <person name="Jorrin B."/>
            <person name="Neal A.L."/>
            <person name="Poole P.S."/>
            <person name="Podile A.R."/>
            <person name="Tkacz A."/>
        </authorList>
    </citation>
    <scope>NUCLEOTIDE SEQUENCE [LARGE SCALE GENOMIC DNA]</scope>
    <source>
        <strain evidence="3 4">HU12</strain>
    </source>
</reference>
<sequence>MPVDHSGPVVHLLHDNPEWLRVFELAFADAGVPLRTWEWHEFPLTLDQAPPPGVYWSRLSASAHTRGRPHAKDSARALLGWLESWDRRVVGGSQVAELEVSKAAQHAALRRAGLDVPRTVAVADPTQLVPAAAGFAAPFIVKHNQGGKGLGVRRFDGVEELAVEIETGGIDPSPDGITLVQEYLTSRDGSITRAEFVDGRFVYAVRVDTSGGFELCPAEACDVPGTPAEQFTLRHDIGSTHPLVRAYERFLAAHRIEIAGIEFVETLDGRVVTYDVNTNTNYNPAVEHAAAEPATRRVARAFQRLLREAGSDSIRHAAQRVDNEVHNLATVSDQA</sequence>
<evidence type="ECO:0000313" key="4">
    <source>
        <dbReference type="Proteomes" id="UP000777440"/>
    </source>
</evidence>
<evidence type="ECO:0000259" key="2">
    <source>
        <dbReference type="PROSITE" id="PS50975"/>
    </source>
</evidence>
<gene>
    <name evidence="3" type="ORF">JNB61_04245</name>
</gene>